<gene>
    <name evidence="14" type="ORF">J4Q44_G00245000</name>
</gene>
<feature type="transmembrane region" description="Helical" evidence="11">
    <location>
        <begin position="506"/>
        <end position="532"/>
    </location>
</feature>
<feature type="transmembrane region" description="Helical" evidence="11">
    <location>
        <begin position="2143"/>
        <end position="2165"/>
    </location>
</feature>
<feature type="transmembrane region" description="Helical" evidence="11">
    <location>
        <begin position="1328"/>
        <end position="1348"/>
    </location>
</feature>
<accession>A0AAN8QJN4</accession>
<sequence>MDANIGNRGSARGVRRVLELEVAAVEHQFIFIDEVGFNLTKKDERGEGISSASVPLFKSLASAEGTSQYETKIELFGNKHSKWVWRKTKDEYAEKHLMPTVKYGGGSVMLTGQTQCEVMPLNLQAARAMILTAIILGVLGVKVYVVGTKKCMLMGMEIVGITMGVMGWIVSIVACALIFFILAGLIHLILIFLVALDLTLNSDHENFLRSNNLMFSAEFNRVLSISEGDSCSSLSLIEGSHQVSPEMFDRVQVQALAVPLRNIQRLVLKPLLRCLGCVLRVVVLLEEELWSSVKVTIEFLVTSLTKALLPYCSGELAPSMENAGAMIITAIILGVLGVTVSMVGAKCTNCIKEQTSQAKLIIISGILFILAGILILIPVSMVARSINSDYSKWIRGKAELGASLYFGWGAAALLLIGGFILCITVGVFGWMMGICGWVVSLVPCSIIILGPHGYGPEHYRHIWMDMLKITCISTILGALGVMGSIFGTKCCNCIKSNRTRVKARFIVGIFFILADPLKLCQVGWGALLHSYFQDSPEMFDRVQVRALAGPLRDIQRLVLKPLLRCLGCVLRVVVLLEEELWSSVKVTIGFLVTSLTKALLPYCSNRPSPPMEYAGAMILTAIILGVLGVTVSMVGAKCTNCIKEQTSQAKLIIISGILFILAGILILIPVSMVARSINSDYSKWIGGKAELGASLYFGWGAAALLLIGGFILMDMLKKITSISTILGALGVMGSIFGTKCCNCIKSNRTRVKARFIVGIFFILSGILQLTTVFLMVRLHAPDRRDHTLLQHLEEEEPRLNNDYISLPLMSLTGQTQCEVMPLNLQAARAMILTAIILGVLGARSNNSDSSTRIGGKTELGALLYFGWGAVTLLLIGGFILCITVGVFGWMMGICGWVVSLVPCYMTILGPYRDIWMDMLKITSISTILGALGVMGSIFGLWIRAVQSDFFHRSQHHHLACNLGSVIEELCGPSGVRSSTPCWPYPRTSRHVRAMTIIAITFWVLESPSSQHHLGECGASLYIGWEAGALLLVVGVILCSSSCHPSEIEVMYLGAVGWTVSLVHCVVYRVVSYGPPSGVMWALMNFTFISTILGSLGEMGSIFGTKCCNCIKNHENFLRSNNLMFSAEFPPEWRSGLRHCIAVLAVPLEILVRSRLCRSRPRPGDPWGGAQLAQGSLFCRKVKPSPQSGGPERSGAGLIGGVVQRWFALLEGSPISTEELWSSVKVTIEFLVTSLTKSPSPLLLSLAGQPASREEPPSMEYAGAMILTAIILGVLGVTVSVLEPRPPLWSNAGAMILTAIILGVLGVTVSMVGAKCTNCIKEQTSQAKLIIISGILFMLAGILILIPVSMVARSINSDYSKWIGGKTELGPPLYFGWGAAALLLIGESVWKELVGITLGVIEMISSITALCFAHVGDAHQDFKRRLADDVKQPLGFLTGRLSSITEELCNKHLAQMMMLPSQPTIARAVPSICSPADTILMEPCTGQTHCKMDNFSGNWTPVMEYAGAMILTAIILGVLGVTVSVVGTRCTNCIKEETSQAKLIIISGILFILAGILIFIPVSMVARSIISYSSKWIGGKTELGASLYFGWGAAALLLIGGFILDVRMDMLKITSISTIMGALGVMGSIFGTKCCNCIKSNRTRVKARFIVGIFFILADHLGGTLDELCGPEHGPECSVKIHNSMLALSSDLQAARAMTIIAILSGIIGILLAVAGGKCTNCMEDDGGSCGLIPVCWSAHSIIRDFHNPFPVKCSEEGAGGRALTWAGGQLPAADWRGACFCCNCPDKDGGLSTVRSQKEEDHQVSLKEEEESLHCNLSVFQTVQYWPPDHGSNAGHDWLAGDHPHLCHAHVEVTAFVGANIVTAQVIWEGLWMNCVVQSTGQMQCKVYDSMLALPQDLQAARAMVIVAVIVGVCGVMMAIVGGKCTNCMEDEAAKAKACIIAGIVFIICGLLILIPVSWSANTLIRDFYNPMVIEAQRRELGAALYIGWGSPQGCCSDVQGRAQLSPLRVGYQGVVEVLYDGVSRQAHSDQAQRPSHKEEQPRSDGHPGLGRLVPDAGGAFPPDHREQEPEQAQEDGDDYHGPGRLEVRRQGQEGVVDLTLHLACALHHARHPQTLPDGLCHHNVVSDEGRDFPHWEDADDDILGISLAIIGWIGDIIICALPMWKVTAFIGNNIVTAQIFWEGLWMNCVIQSTGQMQCKVYDSMLALPQDLQAARALVVISILVAVIGILLSMAGGKCTNCIDDEAAKSKVAIASGVFFLVAGILCLIPVSWSANTVIKDFYNPLLTDAQRRELGASLFIGWGSAGLMLIGGALLCCQCPQRKERGYSAKYSAPRSAANRYDMGLCIIMLKHEVMAADEWHDNGPQDLVTILAFVLAFIGFLGTIVICALPMWKVTAFIGANIVTAQVFWEGLWMNCVFQSTGQMQCKAYDSLLALPQNLQASRALICVSLGVSVLAIGLTVVGARCTNFFHDDWLAKEKVGIAAGAVFMAAGVLCVIPVSWSAHTIIQGFYNPLASQERRGELGASIYVGWVSGALLMIGGGMLCSTYRHLSTEAINQSDSKLSTMAKTKELSKDVRDKIVDLDKAGMSYKTIAKQLEENWVKVLWSDETKIELFGINSTRRVWRRRNAAYDPKNTIPTVKHGARALKMGRGWVFQHDNDPKHTAKATNEWLKKKHIEVLEWPSQSPDLNPVENLWRELKVRVAKRQARNLNDLEKICKEEWDKIPPEIFANLVGNYKKRLTSVIANKGFATNHTPNSTMAKTKELSKDTRNKIVDLHQAGKTKSAIDLTRGVKMITRTSSHQAGCPSPHFLVLVCGGLVCGVSNPLDVGLAAASQGASSLGVLDIVVLIAGGAGAAEERPAQDHQPCGAPADVEDQDQKGSNEEDDSASDGNLGLGPLVIHEVGALPASDAQQDGEHASDYGDYDQSPGGLQVLGQGQEGVVDLTLHLSRALGHTVHPQPFPDDLSGDDVGSNEGCHLPHGQNTDDDASQPADDRQGRAQHLIVFSTPQNGDEVFGSCCVFSQRSIHGRRADSRSRVRQIRYPPPQGRLLTAFYLYQVVFLWVGVLDDLGPVIEDSRTVDALAQSLCNTTMQGAPPSKRHHEDQGGSPTDKILRLVTTGPPNNLPCFLQTISGDILPYLTSLINSSLTAGYVPSVANRISAYISVWMTDHHLKLNLGKMELLFLPGKDCPFHDLAITVDNSVVSSSQSSKSLGSLHQTRALRSSTSGLLAPLPLRKHSFPLSPVKTVRCSWHPNGWNKLPPRRKDKRSVTLPNLGRWSGDCLNLGDFMVVKDFRRKKDVGRTPSWRGPYQVLLDHPPLRNLYRGLHKRLTPRGCCLSNLVVPARTTHVEFQVSGSLWNCRSAANKADFIPAYANPPATFYHSKFQASASNPKKLFATFSSLLNPPPPPPPSVDDFVNHFEKKVDDIRSSFVKSNDTADPPISTALRFELGIKILLSTLSELGAAHSWIASYLTVEARICYKTMVLAYGAVRGTAPPYLQALISPYTQTRALRSSTSGLLAPLPLRKHSSRSAHKQLESQCVLSSAPTTMASVGIQMLGSALSLLGWMGVIMTCVLPMWRVTAFIGATIITSQTIWEGIWMSCVVESTGQIQCKPYDSLLALSSDLQAARALTILAIATGAAGLLLAFVGGKCTRFLDEQGGGVKDRVAVAAGTVLIATGLLCLIPTSWAAGAVVQGFYSSTTDAQRREIGACLYIGWGASILLILGGGLFISASFPLRAHDEDKSPSVRYLVVRSSNGAASSQAAASQRSRGSSTKSQPNGKMAFTRSHSSQAASAKSQPRGVVNTRPPWEEEGLGVVEQGYRPESGGSKAPSTKSQPRVSEWTRSVNSGDSFGVYRVSLFMKWLVSQHALLEILVEAHLIGQFQHAFAPVNAHEKGRVWFCDCSGATGQVQKPCCLPVTMGSGGQAICGVTRRAGWSSPYSSEKPPLKYSVWVDYFRFGISNCVTNMRGTCLKTAWPDDSWLSPFHLVVLLLQFQLLFLQLWNPDLQKRTGHPSEPGSSLELLGITHATLLVQLLKLQLACLTTTPLQFLKVTVSHKF</sequence>
<organism evidence="14 15">
    <name type="scientific">Coregonus suidteri</name>
    <dbReference type="NCBI Taxonomy" id="861788"/>
    <lineage>
        <taxon>Eukaryota</taxon>
        <taxon>Metazoa</taxon>
        <taxon>Chordata</taxon>
        <taxon>Craniata</taxon>
        <taxon>Vertebrata</taxon>
        <taxon>Euteleostomi</taxon>
        <taxon>Actinopterygii</taxon>
        <taxon>Neopterygii</taxon>
        <taxon>Teleostei</taxon>
        <taxon>Protacanthopterygii</taxon>
        <taxon>Salmoniformes</taxon>
        <taxon>Salmonidae</taxon>
        <taxon>Coregoninae</taxon>
        <taxon>Coregonus</taxon>
    </lineage>
</organism>
<dbReference type="GO" id="GO:0005198">
    <property type="term" value="F:structural molecule activity"/>
    <property type="evidence" value="ECO:0007669"/>
    <property type="project" value="InterPro"/>
</dbReference>
<dbReference type="Pfam" id="PF25787">
    <property type="entry name" value="HTH_SB"/>
    <property type="match status" value="1"/>
</dbReference>
<dbReference type="Pfam" id="PF13358">
    <property type="entry name" value="DDE_3"/>
    <property type="match status" value="1"/>
</dbReference>
<dbReference type="Pfam" id="PF00822">
    <property type="entry name" value="PMP22_Claudin"/>
    <property type="match status" value="8"/>
</dbReference>
<feature type="region of interest" description="Disordered" evidence="10">
    <location>
        <begin position="2958"/>
        <end position="2999"/>
    </location>
</feature>
<dbReference type="GO" id="GO:0005886">
    <property type="term" value="C:plasma membrane"/>
    <property type="evidence" value="ECO:0007669"/>
    <property type="project" value="UniProtKB-SubCell"/>
</dbReference>
<feature type="region of interest" description="Disordered" evidence="10">
    <location>
        <begin position="2026"/>
        <end position="2086"/>
    </location>
</feature>
<feature type="compositionally biased region" description="Low complexity" evidence="10">
    <location>
        <begin position="3764"/>
        <end position="3777"/>
    </location>
</feature>
<evidence type="ECO:0000256" key="3">
    <source>
        <dbReference type="ARBA" id="ARBA00008295"/>
    </source>
</evidence>
<dbReference type="InterPro" id="IPR038717">
    <property type="entry name" value="Tc1-like_DDE_dom"/>
</dbReference>
<evidence type="ECO:0000256" key="1">
    <source>
        <dbReference type="ARBA" id="ARBA00004435"/>
    </source>
</evidence>
<dbReference type="InterPro" id="IPR017974">
    <property type="entry name" value="Claudin_CS"/>
</dbReference>
<feature type="region of interest" description="Disordered" evidence="10">
    <location>
        <begin position="3764"/>
        <end position="3846"/>
    </location>
</feature>
<feature type="region of interest" description="Disordered" evidence="10">
    <location>
        <begin position="2860"/>
        <end position="2899"/>
    </location>
</feature>
<feature type="transmembrane region" description="Helical" evidence="11">
    <location>
        <begin position="1018"/>
        <end position="1037"/>
    </location>
</feature>
<feature type="transmembrane region" description="Helical" evidence="11">
    <location>
        <begin position="2525"/>
        <end position="2546"/>
    </location>
</feature>
<keyword evidence="15" id="KW-1185">Reference proteome</keyword>
<feature type="transmembrane region" description="Helical" evidence="11">
    <location>
        <begin position="753"/>
        <end position="776"/>
    </location>
</feature>
<evidence type="ECO:0000256" key="7">
    <source>
        <dbReference type="ARBA" id="ARBA00022949"/>
    </source>
</evidence>
<feature type="transmembrane region" description="Helical" evidence="11">
    <location>
        <begin position="1049"/>
        <end position="1070"/>
    </location>
</feature>
<feature type="transmembrane region" description="Helical" evidence="11">
    <location>
        <begin position="165"/>
        <end position="196"/>
    </location>
</feature>
<name>A0AAN8QJN4_9TELE</name>
<dbReference type="GO" id="GO:0005923">
    <property type="term" value="C:bicellular tight junction"/>
    <property type="evidence" value="ECO:0007669"/>
    <property type="project" value="UniProtKB-SubCell"/>
</dbReference>
<feature type="transmembrane region" description="Helical" evidence="11">
    <location>
        <begin position="1392"/>
        <end position="1414"/>
    </location>
</feature>
<feature type="transmembrane region" description="Helical" evidence="11">
    <location>
        <begin position="612"/>
        <end position="631"/>
    </location>
</feature>
<feature type="transmembrane region" description="Helical" evidence="11">
    <location>
        <begin position="3714"/>
        <end position="3738"/>
    </location>
</feature>
<feature type="transmembrane region" description="Helical" evidence="11">
    <location>
        <begin position="822"/>
        <end position="840"/>
    </location>
</feature>
<feature type="region of interest" description="Disordered" evidence="10">
    <location>
        <begin position="2914"/>
        <end position="2937"/>
    </location>
</feature>
<feature type="transmembrane region" description="Helical" evidence="11">
    <location>
        <begin position="403"/>
        <end position="427"/>
    </location>
</feature>
<dbReference type="PANTHER" id="PTHR12002">
    <property type="entry name" value="CLAUDIN"/>
    <property type="match status" value="1"/>
</dbReference>
<comment type="caution">
    <text evidence="14">The sequence shown here is derived from an EMBL/GenBank/DDBJ whole genome shotgun (WGS) entry which is preliminary data.</text>
</comment>
<feature type="transmembrane region" description="Helical" evidence="11">
    <location>
        <begin position="1542"/>
        <end position="1564"/>
    </location>
</feature>
<feature type="transmembrane region" description="Helical" evidence="11">
    <location>
        <begin position="1900"/>
        <end position="1920"/>
    </location>
</feature>
<protein>
    <recommendedName>
        <fullName evidence="16">Claudin</fullName>
    </recommendedName>
</protein>
<feature type="transmembrane region" description="Helical" evidence="11">
    <location>
        <begin position="125"/>
        <end position="145"/>
    </location>
</feature>
<keyword evidence="4" id="KW-0796">Tight junction</keyword>
<dbReference type="Gene3D" id="1.10.10.10">
    <property type="entry name" value="Winged helix-like DNA-binding domain superfamily/Winged helix DNA-binding domain"/>
    <property type="match status" value="2"/>
</dbReference>
<keyword evidence="9 11" id="KW-0472">Membrane</keyword>
<dbReference type="PRINTS" id="PR01077">
    <property type="entry name" value="CLAUDIN"/>
</dbReference>
<feature type="transmembrane region" description="Helical" evidence="11">
    <location>
        <begin position="1368"/>
        <end position="1385"/>
    </location>
</feature>
<feature type="domain" description="Tc1-like transposase DDE" evidence="12">
    <location>
        <begin position="2654"/>
        <end position="2716"/>
    </location>
</feature>
<feature type="transmembrane region" description="Helical" evidence="11">
    <location>
        <begin position="434"/>
        <end position="454"/>
    </location>
</feature>
<dbReference type="GO" id="GO:0003676">
    <property type="term" value="F:nucleic acid binding"/>
    <property type="evidence" value="ECO:0007669"/>
    <property type="project" value="InterPro"/>
</dbReference>
<evidence type="ECO:0000256" key="11">
    <source>
        <dbReference type="SAM" id="Phobius"/>
    </source>
</evidence>
<dbReference type="InterPro" id="IPR036388">
    <property type="entry name" value="WH-like_DNA-bd_sf"/>
</dbReference>
<dbReference type="InterPro" id="IPR006187">
    <property type="entry name" value="Claudin"/>
</dbReference>
<feature type="transmembrane region" description="Helical" evidence="11">
    <location>
        <begin position="3671"/>
        <end position="3693"/>
    </location>
</feature>
<feature type="transmembrane region" description="Helical" evidence="11">
    <location>
        <begin position="2369"/>
        <end position="2394"/>
    </location>
</feature>
<feature type="transmembrane region" description="Helical" evidence="11">
    <location>
        <begin position="861"/>
        <end position="880"/>
    </location>
</feature>
<dbReference type="EMBL" id="JAGTTL010000022">
    <property type="protein sequence ID" value="KAK6305720.1"/>
    <property type="molecule type" value="Genomic_DNA"/>
</dbReference>
<evidence type="ECO:0000313" key="15">
    <source>
        <dbReference type="Proteomes" id="UP001356427"/>
    </source>
</evidence>
<keyword evidence="8 11" id="KW-1133">Transmembrane helix</keyword>
<keyword evidence="5" id="KW-1003">Cell membrane</keyword>
<comment type="similarity">
    <text evidence="3">Belongs to the claudin family.</text>
</comment>
<evidence type="ECO:0000256" key="9">
    <source>
        <dbReference type="ARBA" id="ARBA00023136"/>
    </source>
</evidence>
<comment type="subcellular location">
    <subcellularLocation>
        <location evidence="1">Cell junction</location>
        <location evidence="1">Tight junction</location>
    </subcellularLocation>
    <subcellularLocation>
        <location evidence="2">Cell membrane</location>
        <topology evidence="2">Multi-pass membrane protein</topology>
    </subcellularLocation>
</comment>
<feature type="transmembrane region" description="Helical" evidence="11">
    <location>
        <begin position="2214"/>
        <end position="2232"/>
    </location>
</feature>
<feature type="transmembrane region" description="Helical" evidence="11">
    <location>
        <begin position="1693"/>
        <end position="1714"/>
    </location>
</feature>
<dbReference type="PROSITE" id="PS01346">
    <property type="entry name" value="CLAUDIN"/>
    <property type="match status" value="3"/>
</dbReference>
<feature type="transmembrane region" description="Helical" evidence="11">
    <location>
        <begin position="1504"/>
        <end position="1530"/>
    </location>
</feature>
<proteinExistence type="inferred from homology"/>
<feature type="transmembrane region" description="Helical" evidence="11">
    <location>
        <begin position="2400"/>
        <end position="2420"/>
    </location>
</feature>
<evidence type="ECO:0000256" key="4">
    <source>
        <dbReference type="ARBA" id="ARBA00022427"/>
    </source>
</evidence>
<feature type="domain" description="Sleeping Beauty transposase HTH" evidence="13">
    <location>
        <begin position="2568"/>
        <end position="2600"/>
    </location>
</feature>
<feature type="transmembrane region" description="Helical" evidence="11">
    <location>
        <begin position="3559"/>
        <end position="3581"/>
    </location>
</feature>
<evidence type="ECO:0008006" key="16">
    <source>
        <dbReference type="Google" id="ProtNLM"/>
    </source>
</evidence>
<feature type="transmembrane region" description="Helical" evidence="11">
    <location>
        <begin position="1646"/>
        <end position="1664"/>
    </location>
</feature>
<feature type="transmembrane region" description="Helical" evidence="11">
    <location>
        <begin position="921"/>
        <end position="942"/>
    </location>
</feature>
<feature type="compositionally biased region" description="Polar residues" evidence="10">
    <location>
        <begin position="3834"/>
        <end position="3846"/>
    </location>
</feature>
<dbReference type="InterPro" id="IPR057667">
    <property type="entry name" value="HTH_SB"/>
</dbReference>
<feature type="transmembrane region" description="Helical" evidence="11">
    <location>
        <begin position="651"/>
        <end position="674"/>
    </location>
</feature>
<dbReference type="InterPro" id="IPR004031">
    <property type="entry name" value="PMP22/EMP/MP20/Claudin"/>
</dbReference>
<evidence type="ECO:0000256" key="6">
    <source>
        <dbReference type="ARBA" id="ARBA00022692"/>
    </source>
</evidence>
<feature type="compositionally biased region" description="Basic and acidic residues" evidence="10">
    <location>
        <begin position="2036"/>
        <end position="2046"/>
    </location>
</feature>
<feature type="transmembrane region" description="Helical" evidence="11">
    <location>
        <begin position="1940"/>
        <end position="1959"/>
    </location>
</feature>
<feature type="transmembrane region" description="Helical" evidence="11">
    <location>
        <begin position="2484"/>
        <end position="2505"/>
    </location>
</feature>
<feature type="transmembrane region" description="Helical" evidence="11">
    <location>
        <begin position="3630"/>
        <end position="3651"/>
    </location>
</feature>
<dbReference type="Gene3D" id="1.20.140.150">
    <property type="match status" value="11"/>
</dbReference>
<evidence type="ECO:0000256" key="2">
    <source>
        <dbReference type="ARBA" id="ARBA00004651"/>
    </source>
</evidence>
<feature type="transmembrane region" description="Helical" evidence="11">
    <location>
        <begin position="360"/>
        <end position="383"/>
    </location>
</feature>
<dbReference type="FunFam" id="1.20.140.150:FF:000001">
    <property type="entry name" value="Claudin"/>
    <property type="match status" value="4"/>
</dbReference>
<evidence type="ECO:0000313" key="14">
    <source>
        <dbReference type="EMBL" id="KAK6305720.1"/>
    </source>
</evidence>
<dbReference type="Gene3D" id="3.30.420.10">
    <property type="entry name" value="Ribonuclease H-like superfamily/Ribonuclease H"/>
    <property type="match status" value="1"/>
</dbReference>
<keyword evidence="7" id="KW-0965">Cell junction</keyword>
<keyword evidence="6 11" id="KW-0812">Transmembrane</keyword>
<feature type="transmembrane region" description="Helical" evidence="11">
    <location>
        <begin position="323"/>
        <end position="348"/>
    </location>
</feature>
<feature type="transmembrane region" description="Helical" evidence="11">
    <location>
        <begin position="466"/>
        <end position="486"/>
    </location>
</feature>
<evidence type="ECO:0000256" key="10">
    <source>
        <dbReference type="SAM" id="MobiDB-lite"/>
    </source>
</evidence>
<feature type="transmembrane region" description="Helical" evidence="11">
    <location>
        <begin position="2446"/>
        <end position="2464"/>
    </location>
</feature>
<reference evidence="14 15" key="1">
    <citation type="submission" date="2021-04" db="EMBL/GenBank/DDBJ databases">
        <authorList>
            <person name="De Guttry C."/>
            <person name="Zahm M."/>
            <person name="Klopp C."/>
            <person name="Cabau C."/>
            <person name="Louis A."/>
            <person name="Berthelot C."/>
            <person name="Parey E."/>
            <person name="Roest Crollius H."/>
            <person name="Montfort J."/>
            <person name="Robinson-Rechavi M."/>
            <person name="Bucao C."/>
            <person name="Bouchez O."/>
            <person name="Gislard M."/>
            <person name="Lluch J."/>
            <person name="Milhes M."/>
            <person name="Lampietro C."/>
            <person name="Lopez Roques C."/>
            <person name="Donnadieu C."/>
            <person name="Braasch I."/>
            <person name="Desvignes T."/>
            <person name="Postlethwait J."/>
            <person name="Bobe J."/>
            <person name="Wedekind C."/>
            <person name="Guiguen Y."/>
        </authorList>
    </citation>
    <scope>NUCLEOTIDE SEQUENCE [LARGE SCALE GENOMIC DNA]</scope>
    <source>
        <strain evidence="14">Cs_M1</strain>
        <tissue evidence="14">Blood</tissue>
    </source>
</reference>
<feature type="compositionally biased region" description="Low complexity" evidence="10">
    <location>
        <begin position="3791"/>
        <end position="3802"/>
    </location>
</feature>
<evidence type="ECO:0000256" key="8">
    <source>
        <dbReference type="ARBA" id="ARBA00022989"/>
    </source>
</evidence>
<feature type="transmembrane region" description="Helical" evidence="11">
    <location>
        <begin position="1076"/>
        <end position="1095"/>
    </location>
</feature>
<feature type="transmembrane region" description="Helical" evidence="11">
    <location>
        <begin position="695"/>
        <end position="713"/>
    </location>
</feature>
<feature type="transmembrane region" description="Helical" evidence="11">
    <location>
        <begin position="886"/>
        <end position="909"/>
    </location>
</feature>
<feature type="transmembrane region" description="Helical" evidence="11">
    <location>
        <begin position="1260"/>
        <end position="1281"/>
    </location>
</feature>
<feature type="transmembrane region" description="Helical" evidence="11">
    <location>
        <begin position="1287"/>
        <end position="1308"/>
    </location>
</feature>
<feature type="transmembrane region" description="Helical" evidence="11">
    <location>
        <begin position="2295"/>
        <end position="2318"/>
    </location>
</feature>
<feature type="transmembrane region" description="Helical" evidence="11">
    <location>
        <begin position="1584"/>
        <end position="1603"/>
    </location>
</feature>
<evidence type="ECO:0000259" key="13">
    <source>
        <dbReference type="Pfam" id="PF25787"/>
    </source>
</evidence>
<feature type="transmembrane region" description="Helical" evidence="11">
    <location>
        <begin position="2252"/>
        <end position="2275"/>
    </location>
</feature>
<evidence type="ECO:0000259" key="12">
    <source>
        <dbReference type="Pfam" id="PF13358"/>
    </source>
</evidence>
<evidence type="ECO:0000256" key="5">
    <source>
        <dbReference type="ARBA" id="ARBA00022475"/>
    </source>
</evidence>
<dbReference type="InterPro" id="IPR036397">
    <property type="entry name" value="RNaseH_sf"/>
</dbReference>
<dbReference type="Proteomes" id="UP001356427">
    <property type="component" value="Unassembled WGS sequence"/>
</dbReference>
<feature type="region of interest" description="Disordered" evidence="10">
    <location>
        <begin position="3093"/>
        <end position="3113"/>
    </location>
</feature>